<dbReference type="GeneID" id="26517401"/>
<keyword evidence="1" id="KW-0378">Hydrolase</keyword>
<protein>
    <submittedName>
        <fullName evidence="3">Putative lysin</fullName>
    </submittedName>
</protein>
<dbReference type="SMART" id="SM01110">
    <property type="entry name" value="Cutinase"/>
    <property type="match status" value="1"/>
</dbReference>
<dbReference type="EMBL" id="KR063278">
    <property type="protein sequence ID" value="AKJ72478.1"/>
    <property type="molecule type" value="Genomic_DNA"/>
</dbReference>
<dbReference type="PANTHER" id="PTHR33630">
    <property type="entry name" value="CUTINASE RV1984C-RELATED-RELATED"/>
    <property type="match status" value="1"/>
</dbReference>
<evidence type="ECO:0000256" key="2">
    <source>
        <dbReference type="ARBA" id="ARBA00023157"/>
    </source>
</evidence>
<dbReference type="InterPro" id="IPR000675">
    <property type="entry name" value="Cutinase/axe"/>
</dbReference>
<dbReference type="KEGG" id="vg:26517401"/>
<gene>
    <name evidence="3" type="ORF">GMA7_41</name>
</gene>
<dbReference type="Proteomes" id="UP000202743">
    <property type="component" value="Segment"/>
</dbReference>
<dbReference type="Pfam" id="PF01083">
    <property type="entry name" value="Cutinase"/>
    <property type="match status" value="1"/>
</dbReference>
<keyword evidence="4" id="KW-1185">Reference proteome</keyword>
<accession>A0A0K0N6V6</accession>
<evidence type="ECO:0000313" key="4">
    <source>
        <dbReference type="Proteomes" id="UP000202743"/>
    </source>
</evidence>
<reference evidence="3 4" key="1">
    <citation type="journal article" date="2015" name="PLoS ONE">
        <title>Lysis to Kill: Evaluation of the Lytic Abilities, and Genomics of Nine Bacteriophages Infective for Gordonia spp. and Their Potential Use in Activated Sludge Foam Biocontrol.</title>
        <authorList>
            <person name="Dyson Z.A."/>
            <person name="Tucci J."/>
            <person name="Seviour R.J."/>
            <person name="Petrovski S."/>
        </authorList>
    </citation>
    <scope>NUCLEOTIDE SEQUENCE [LARGE SCALE GENOMIC DNA]</scope>
</reference>
<dbReference type="OrthoDB" id="23393at10239"/>
<proteinExistence type="predicted"/>
<name>A0A0K0N6V6_9CAUD</name>
<dbReference type="PANTHER" id="PTHR33630:SF9">
    <property type="entry name" value="CUTINASE 4"/>
    <property type="match status" value="1"/>
</dbReference>
<evidence type="ECO:0000256" key="1">
    <source>
        <dbReference type="ARBA" id="ARBA00022801"/>
    </source>
</evidence>
<dbReference type="InterPro" id="IPR029058">
    <property type="entry name" value="AB_hydrolase_fold"/>
</dbReference>
<dbReference type="SUPFAM" id="SSF53474">
    <property type="entry name" value="alpha/beta-Hydrolases"/>
    <property type="match status" value="1"/>
</dbReference>
<organism evidence="3 4">
    <name type="scientific">Gordonia phage GMA7</name>
    <dbReference type="NCBI Taxonomy" id="1647286"/>
    <lineage>
        <taxon>Viruses</taxon>
        <taxon>Duplodnaviria</taxon>
        <taxon>Heunggongvirae</taxon>
        <taxon>Uroviricota</taxon>
        <taxon>Caudoviricetes</taxon>
        <taxon>Getseptimavirus</taxon>
        <taxon>Getseptimavirus GMA7</taxon>
    </lineage>
</organism>
<dbReference type="Gene3D" id="3.40.50.1820">
    <property type="entry name" value="alpha/beta hydrolase"/>
    <property type="match status" value="1"/>
</dbReference>
<sequence length="299" mass="33259">MTKRAYVICVPGTSETHEALAPLPPVGFTKTITDKLPPIAFGYEITSMSVPYTSAYGDKASYSNSVKNGEKNLRKILKSIDSSDPNALVFLIGYSQGATIAGNIMQEWGLETLTERLESQLPHYMEAYYGIADPRRNSGDIVGPDPGGFGITGQRGASGRASDRMFQFCAPADIIASSNPEEDLFMEASQFTNEFWIGDVASWVGFTFARLTDPAFQKQLRKNYPGLLGWFRFNKKLQRTLDRGLYYMTSQVHVKYGSYRLGSKSGQGPTVPEFIKDDILRNLKLHQEAEDSLKEDEES</sequence>
<dbReference type="RefSeq" id="YP_009189178.1">
    <property type="nucleotide sequence ID" value="NC_028673.1"/>
</dbReference>
<keyword evidence="2" id="KW-1015">Disulfide bond</keyword>
<dbReference type="GO" id="GO:0016787">
    <property type="term" value="F:hydrolase activity"/>
    <property type="evidence" value="ECO:0007669"/>
    <property type="project" value="UniProtKB-KW"/>
</dbReference>
<evidence type="ECO:0000313" key="3">
    <source>
        <dbReference type="EMBL" id="AKJ72478.1"/>
    </source>
</evidence>